<evidence type="ECO:0000313" key="3">
    <source>
        <dbReference type="EMBL" id="ETK93755.1"/>
    </source>
</evidence>
<evidence type="ECO:0000256" key="2">
    <source>
        <dbReference type="SAM" id="MobiDB-lite"/>
    </source>
</evidence>
<protein>
    <submittedName>
        <fullName evidence="3">Uncharacterized protein</fullName>
    </submittedName>
</protein>
<feature type="compositionally biased region" description="Basic and acidic residues" evidence="2">
    <location>
        <begin position="355"/>
        <end position="364"/>
    </location>
</feature>
<sequence>IIMASFQGIAWLLQEPKTTFYSPRYNQEPLSARRQVLPFWIQPQIVLQLGQTEYIVLNSRPADATKRSGDAKETKKLIELTVRPLDDVRRAQLYQTAARTQVLEVFVEVEPTRERLLRCLRGEEVVDPGKKLLDDAFAALEKAQQSRDKKTSIELYKEAERGFWEAEKLLTDERSGEFLRDRRADLQRTIRELEREMERALETQSVLPPPAVGSPPMVEVVTAPPPMDISARLEELRRFAAQQDNTKTQAQHENRIDLAARLAALKNEKARPALPIGDLTERLRKLRGDNGSAEAASAAGEGSLNGKSAVDCIIEQVTDEIALGIGDEEIESEGLEESDSDSKSSSSSSSSSRTDYSKRRQEKK</sequence>
<feature type="non-terminal residue" evidence="3">
    <location>
        <position position="1"/>
    </location>
</feature>
<feature type="coiled-coil region" evidence="1">
    <location>
        <begin position="176"/>
        <end position="203"/>
    </location>
</feature>
<dbReference type="VEuPathDB" id="FungiDB:PPTG_07833"/>
<feature type="compositionally biased region" description="Low complexity" evidence="2">
    <location>
        <begin position="343"/>
        <end position="354"/>
    </location>
</feature>
<dbReference type="EMBL" id="KI684833">
    <property type="protein sequence ID" value="ETK93755.1"/>
    <property type="molecule type" value="Genomic_DNA"/>
</dbReference>
<organism evidence="3">
    <name type="scientific">Phytophthora nicotianae</name>
    <name type="common">Potato buckeye rot agent</name>
    <name type="synonym">Phytophthora parasitica</name>
    <dbReference type="NCBI Taxonomy" id="4792"/>
    <lineage>
        <taxon>Eukaryota</taxon>
        <taxon>Sar</taxon>
        <taxon>Stramenopiles</taxon>
        <taxon>Oomycota</taxon>
        <taxon>Peronosporomycetes</taxon>
        <taxon>Peronosporales</taxon>
        <taxon>Peronosporaceae</taxon>
        <taxon>Phytophthora</taxon>
    </lineage>
</organism>
<feature type="region of interest" description="Disordered" evidence="2">
    <location>
        <begin position="324"/>
        <end position="364"/>
    </location>
</feature>
<name>W2HGN6_PHYNI</name>
<dbReference type="AlphaFoldDB" id="W2HGN6"/>
<reference evidence="3" key="1">
    <citation type="submission" date="2013-11" db="EMBL/GenBank/DDBJ databases">
        <title>The Genome Sequence of Phytophthora parasitica CJ02B3.</title>
        <authorList>
            <consortium name="The Broad Institute Genomics Platform"/>
            <person name="Russ C."/>
            <person name="Tyler B."/>
            <person name="Panabieres F."/>
            <person name="Shan W."/>
            <person name="Tripathy S."/>
            <person name="Grunwald N."/>
            <person name="Machado M."/>
            <person name="Johnson C.S."/>
            <person name="Arredondo F."/>
            <person name="Hong C."/>
            <person name="Coffey M."/>
            <person name="Young S.K."/>
            <person name="Zeng Q."/>
            <person name="Gargeya S."/>
            <person name="Fitzgerald M."/>
            <person name="Abouelleil A."/>
            <person name="Alvarado L."/>
            <person name="Chapman S.B."/>
            <person name="Gainer-Dewar J."/>
            <person name="Goldberg J."/>
            <person name="Griggs A."/>
            <person name="Gujja S."/>
            <person name="Hansen M."/>
            <person name="Howarth C."/>
            <person name="Imamovic A."/>
            <person name="Ireland A."/>
            <person name="Larimer J."/>
            <person name="McCowan C."/>
            <person name="Murphy C."/>
            <person name="Pearson M."/>
            <person name="Poon T.W."/>
            <person name="Priest M."/>
            <person name="Roberts A."/>
            <person name="Saif S."/>
            <person name="Shea T."/>
            <person name="Sykes S."/>
            <person name="Wortman J."/>
            <person name="Nusbaum C."/>
            <person name="Birren B."/>
        </authorList>
    </citation>
    <scope>NUCLEOTIDE SEQUENCE [LARGE SCALE GENOMIC DNA]</scope>
    <source>
        <strain evidence="3">CJ02B3</strain>
    </source>
</reference>
<feature type="compositionally biased region" description="Acidic residues" evidence="2">
    <location>
        <begin position="326"/>
        <end position="339"/>
    </location>
</feature>
<gene>
    <name evidence="3" type="ORF">L915_03128</name>
</gene>
<proteinExistence type="predicted"/>
<dbReference type="Proteomes" id="UP000053236">
    <property type="component" value="Unassembled WGS sequence"/>
</dbReference>
<accession>W2HGN6</accession>
<keyword evidence="1" id="KW-0175">Coiled coil</keyword>
<evidence type="ECO:0000256" key="1">
    <source>
        <dbReference type="SAM" id="Coils"/>
    </source>
</evidence>